<accession>A0A8X6HMM2</accession>
<name>A0A8X6HMM2_TRICU</name>
<protein>
    <submittedName>
        <fullName evidence="2">Uncharacterized protein</fullName>
    </submittedName>
</protein>
<organism evidence="2 3">
    <name type="scientific">Trichonephila clavata</name>
    <name type="common">Joro spider</name>
    <name type="synonym">Nephila clavata</name>
    <dbReference type="NCBI Taxonomy" id="2740835"/>
    <lineage>
        <taxon>Eukaryota</taxon>
        <taxon>Metazoa</taxon>
        <taxon>Ecdysozoa</taxon>
        <taxon>Arthropoda</taxon>
        <taxon>Chelicerata</taxon>
        <taxon>Arachnida</taxon>
        <taxon>Araneae</taxon>
        <taxon>Araneomorphae</taxon>
        <taxon>Entelegynae</taxon>
        <taxon>Araneoidea</taxon>
        <taxon>Nephilidae</taxon>
        <taxon>Trichonephila</taxon>
    </lineage>
</organism>
<comment type="caution">
    <text evidence="2">The sequence shown here is derived from an EMBL/GenBank/DDBJ whole genome shotgun (WGS) entry which is preliminary data.</text>
</comment>
<feature type="compositionally biased region" description="Basic residues" evidence="1">
    <location>
        <begin position="111"/>
        <end position="121"/>
    </location>
</feature>
<proteinExistence type="predicted"/>
<evidence type="ECO:0000313" key="3">
    <source>
        <dbReference type="Proteomes" id="UP000887116"/>
    </source>
</evidence>
<feature type="compositionally biased region" description="Basic and acidic residues" evidence="1">
    <location>
        <begin position="133"/>
        <end position="151"/>
    </location>
</feature>
<dbReference type="Proteomes" id="UP000887116">
    <property type="component" value="Unassembled WGS sequence"/>
</dbReference>
<evidence type="ECO:0000313" key="2">
    <source>
        <dbReference type="EMBL" id="GFQ77492.1"/>
    </source>
</evidence>
<feature type="compositionally biased region" description="Polar residues" evidence="1">
    <location>
        <begin position="156"/>
        <end position="177"/>
    </location>
</feature>
<evidence type="ECO:0000256" key="1">
    <source>
        <dbReference type="SAM" id="MobiDB-lite"/>
    </source>
</evidence>
<reference evidence="2" key="1">
    <citation type="submission" date="2020-07" db="EMBL/GenBank/DDBJ databases">
        <title>Multicomponent nature underlies the extraordinary mechanical properties of spider dragline silk.</title>
        <authorList>
            <person name="Kono N."/>
            <person name="Nakamura H."/>
            <person name="Mori M."/>
            <person name="Yoshida Y."/>
            <person name="Ohtoshi R."/>
            <person name="Malay A.D."/>
            <person name="Moran D.A.P."/>
            <person name="Tomita M."/>
            <person name="Numata K."/>
            <person name="Arakawa K."/>
        </authorList>
    </citation>
    <scope>NUCLEOTIDE SEQUENCE</scope>
</reference>
<feature type="region of interest" description="Disordered" evidence="1">
    <location>
        <begin position="111"/>
        <end position="205"/>
    </location>
</feature>
<dbReference type="EMBL" id="BMAO01011894">
    <property type="protein sequence ID" value="GFQ77492.1"/>
    <property type="molecule type" value="Genomic_DNA"/>
</dbReference>
<dbReference type="AlphaFoldDB" id="A0A8X6HMM2"/>
<sequence length="237" mass="26012">MRRRDGPVRSAKVTQLRFTFPIPTPRGGAGHNLIKALVPRRVGARLHVLALELPQLSKINQVSFHFVERRAEQSARRRPYTSVHHPLYDVRKGTQSEAFASVDFERAVGHRRGSGRLRGRANARLAGASGEAGRAEQRDRLCPAEAGDTRSRRTQHGTNQRRVTPSEATAGPQSSTKLGRRRLPPDNMDTLQASHATSSSFRLAPQSTAVASTRGNTAVRDDLLECSSATIHFSATI</sequence>
<keyword evidence="3" id="KW-1185">Reference proteome</keyword>
<feature type="compositionally biased region" description="Polar residues" evidence="1">
    <location>
        <begin position="189"/>
        <end position="205"/>
    </location>
</feature>
<gene>
    <name evidence="2" type="ORF">TNCT_18811</name>
</gene>